<feature type="region of interest" description="Disordered" evidence="5">
    <location>
        <begin position="138"/>
        <end position="168"/>
    </location>
</feature>
<keyword evidence="8" id="KW-1185">Reference proteome</keyword>
<proteinExistence type="inferred from homology"/>
<keyword evidence="4" id="KW-0479">Metal-binding</keyword>
<protein>
    <submittedName>
        <fullName evidence="7">RNA polymerase II core subunit</fullName>
    </submittedName>
</protein>
<dbReference type="Gene3D" id="1.20.1250.40">
    <property type="match status" value="1"/>
</dbReference>
<accession>D3BQ93</accession>
<evidence type="ECO:0000256" key="1">
    <source>
        <dbReference type="ARBA" id="ARBA00004123"/>
    </source>
</evidence>
<reference evidence="7 8" key="1">
    <citation type="journal article" date="2011" name="Genome Res.">
        <title>Phylogeny-wide analysis of social amoeba genomes highlights ancient origins for complex intercellular communication.</title>
        <authorList>
            <person name="Heidel A.J."/>
            <person name="Lawal H.M."/>
            <person name="Felder M."/>
            <person name="Schilde C."/>
            <person name="Helps N.R."/>
            <person name="Tunggal B."/>
            <person name="Rivero F."/>
            <person name="John U."/>
            <person name="Schleicher M."/>
            <person name="Eichinger L."/>
            <person name="Platzer M."/>
            <person name="Noegel A.A."/>
            <person name="Schaap P."/>
            <person name="Gloeckner G."/>
        </authorList>
    </citation>
    <scope>NUCLEOTIDE SEQUENCE [LARGE SCALE GENOMIC DNA]</scope>
    <source>
        <strain evidence="8">ATCC 26659 / Pp 5 / PN500</strain>
    </source>
</reference>
<dbReference type="CDD" id="cd19756">
    <property type="entry name" value="Bbox2"/>
    <property type="match status" value="1"/>
</dbReference>
<dbReference type="PROSITE" id="PS50119">
    <property type="entry name" value="ZF_BBOX"/>
    <property type="match status" value="1"/>
</dbReference>
<dbReference type="InterPro" id="IPR000315">
    <property type="entry name" value="Znf_B-box"/>
</dbReference>
<evidence type="ECO:0000313" key="7">
    <source>
        <dbReference type="EMBL" id="EFA76313.1"/>
    </source>
</evidence>
<dbReference type="AlphaFoldDB" id="D3BQ93"/>
<evidence type="ECO:0000259" key="6">
    <source>
        <dbReference type="PROSITE" id="PS50119"/>
    </source>
</evidence>
<dbReference type="SUPFAM" id="SSF117281">
    <property type="entry name" value="Kelch motif"/>
    <property type="match status" value="1"/>
</dbReference>
<comment type="subcellular location">
    <subcellularLocation>
        <location evidence="1">Nucleus</location>
    </subcellularLocation>
</comment>
<keyword evidence="2" id="KW-0539">Nucleus</keyword>
<evidence type="ECO:0000313" key="8">
    <source>
        <dbReference type="Proteomes" id="UP000001396"/>
    </source>
</evidence>
<dbReference type="GO" id="GO:0005634">
    <property type="term" value="C:nucleus"/>
    <property type="evidence" value="ECO:0007669"/>
    <property type="project" value="UniProtKB-SubCell"/>
</dbReference>
<dbReference type="SUPFAM" id="SSF57845">
    <property type="entry name" value="B-box zinc-binding domain"/>
    <property type="match status" value="1"/>
</dbReference>
<keyword evidence="4" id="KW-0862">Zinc</keyword>
<dbReference type="InterPro" id="IPR045222">
    <property type="entry name" value="Rpb4-like"/>
</dbReference>
<organism evidence="7 8">
    <name type="scientific">Heterostelium pallidum (strain ATCC 26659 / Pp 5 / PN500)</name>
    <name type="common">Cellular slime mold</name>
    <name type="synonym">Polysphondylium pallidum</name>
    <dbReference type="NCBI Taxonomy" id="670386"/>
    <lineage>
        <taxon>Eukaryota</taxon>
        <taxon>Amoebozoa</taxon>
        <taxon>Evosea</taxon>
        <taxon>Eumycetozoa</taxon>
        <taxon>Dictyostelia</taxon>
        <taxon>Acytosteliales</taxon>
        <taxon>Acytosteliaceae</taxon>
        <taxon>Heterostelium</taxon>
    </lineage>
</organism>
<evidence type="ECO:0000256" key="2">
    <source>
        <dbReference type="ARBA" id="ARBA00023242"/>
    </source>
</evidence>
<dbReference type="GO" id="GO:0008270">
    <property type="term" value="F:zinc ion binding"/>
    <property type="evidence" value="ECO:0007669"/>
    <property type="project" value="UniProtKB-KW"/>
</dbReference>
<dbReference type="InterPro" id="IPR038324">
    <property type="entry name" value="Rpb4/RPC9_sf"/>
</dbReference>
<dbReference type="InParanoid" id="D3BQ93"/>
<name>D3BQ93_HETP5</name>
<comment type="similarity">
    <text evidence="3">Belongs to the eukaryotic RPB4 RNA polymerase subunit family.</text>
</comment>
<dbReference type="STRING" id="670386.D3BQ93"/>
<dbReference type="GO" id="GO:0030880">
    <property type="term" value="C:RNA polymerase complex"/>
    <property type="evidence" value="ECO:0007669"/>
    <property type="project" value="InterPro"/>
</dbReference>
<dbReference type="InterPro" id="IPR006590">
    <property type="entry name" value="RNA_pol_Rpb4/RPC9_core"/>
</dbReference>
<sequence length="747" mass="85781">MNNCTEHNRLENLICFECNIVGCADCLNKWEHKGHAYQSVSEIQKLGGNSKIHQRVEQLWKSIKLSTYSFESLTRITDDISNHFRQLHDYLILEESKLKIPIKKDLEKIGVDISTQINEMKSLRSIIMQIEKLNNQCSTTNKKEKEDTKSEEEEFQKDGDGNKEETAAEEEESMYSYLSRPSIDTSDMDTLATIINQCDQSSEFFKSDVFKKPHSYGNGYILGEENPKIGNDYSAINGNGDEQSILKSIQQFGDKYQSLKKGKSHINNNSLLKCNFAIRIDAKQVEEIQYNIKKSIDLKSISILTLGQNESSLLSLSDYSLKQVETLRGIHTSHSVVADSRLEHIYVFGGFDINGYQKILAKTLMVSHTAKMDGIDGGEGILACYDGFDHIYLIGGHNYKKQKLKDLDRIDRFNIKSQTFERYSTMNELIKPVFVVYTFATANGYIYMLTMSYAGPYGMVDGYEIWRFNPIIGEKQQTLHMSIKIAEGFSNVYNIYRLLAQPLVCFDQQQDTLYVFIKKHTFKIDINKKTYTKRYNDDTMDLSTVYSPRNIKTVFHRFSSTQSNIFVLGGKTYGNHIYSIEKDKWSSIESKDHCQREMCGAFIDMSGNSDQSFRRGVIQEEEDLSLLKFPKDLKNAKFLLNSEVAILLECRKEFATEGTEFPQTFHKTLAYAERFSRYKNKASIKQVRGVLSKQDLDEFEVACLANLCPENSDEAKSLIVSLKRFQDTQDDTLQAILDELSNLRKFN</sequence>
<dbReference type="Gene3D" id="3.30.160.60">
    <property type="entry name" value="Classic Zinc Finger"/>
    <property type="match status" value="1"/>
</dbReference>
<dbReference type="InterPro" id="IPR015915">
    <property type="entry name" value="Kelch-typ_b-propeller"/>
</dbReference>
<dbReference type="SUPFAM" id="SSF47819">
    <property type="entry name" value="HRDC-like"/>
    <property type="match status" value="1"/>
</dbReference>
<dbReference type="Pfam" id="PF03874">
    <property type="entry name" value="RNA_pol_Rpb4"/>
    <property type="match status" value="1"/>
</dbReference>
<evidence type="ECO:0000256" key="4">
    <source>
        <dbReference type="PROSITE-ProRule" id="PRU00024"/>
    </source>
</evidence>
<evidence type="ECO:0000256" key="3">
    <source>
        <dbReference type="ARBA" id="ARBA00025724"/>
    </source>
</evidence>
<comment type="caution">
    <text evidence="7">The sequence shown here is derived from an EMBL/GenBank/DDBJ whole genome shotgun (WGS) entry which is preliminary data.</text>
</comment>
<dbReference type="Proteomes" id="UP000001396">
    <property type="component" value="Unassembled WGS sequence"/>
</dbReference>
<gene>
    <name evidence="7" type="ORF">PPL_10076</name>
</gene>
<dbReference type="Gene3D" id="2.120.10.80">
    <property type="entry name" value="Kelch-type beta propeller"/>
    <property type="match status" value="1"/>
</dbReference>
<dbReference type="GO" id="GO:0006352">
    <property type="term" value="P:DNA-templated transcription initiation"/>
    <property type="evidence" value="ECO:0007669"/>
    <property type="project" value="InterPro"/>
</dbReference>
<keyword evidence="4" id="KW-0863">Zinc-finger</keyword>
<dbReference type="GO" id="GO:0000166">
    <property type="term" value="F:nucleotide binding"/>
    <property type="evidence" value="ECO:0007669"/>
    <property type="project" value="InterPro"/>
</dbReference>
<dbReference type="EMBL" id="ADBJ01000047">
    <property type="protein sequence ID" value="EFA76313.1"/>
    <property type="molecule type" value="Genomic_DNA"/>
</dbReference>
<dbReference type="PANTHER" id="PTHR21297">
    <property type="entry name" value="DNA-DIRECTED RNA POLYMERASE II"/>
    <property type="match status" value="1"/>
</dbReference>
<feature type="domain" description="B box-type" evidence="6">
    <location>
        <begin position="1"/>
        <end position="40"/>
    </location>
</feature>
<feature type="compositionally biased region" description="Basic and acidic residues" evidence="5">
    <location>
        <begin position="156"/>
        <end position="166"/>
    </location>
</feature>
<dbReference type="GeneID" id="31365547"/>
<dbReference type="InterPro" id="IPR010997">
    <property type="entry name" value="HRDC-like_sf"/>
</dbReference>
<dbReference type="SMART" id="SM00657">
    <property type="entry name" value="RPOL4c"/>
    <property type="match status" value="1"/>
</dbReference>
<dbReference type="InterPro" id="IPR005574">
    <property type="entry name" value="Rpb4/RPC9"/>
</dbReference>
<evidence type="ECO:0000256" key="5">
    <source>
        <dbReference type="SAM" id="MobiDB-lite"/>
    </source>
</evidence>
<dbReference type="RefSeq" id="XP_020428445.1">
    <property type="nucleotide sequence ID" value="XM_020580860.1"/>
</dbReference>